<comment type="caution">
    <text evidence="2">The sequence shown here is derived from an EMBL/GenBank/DDBJ whole genome shotgun (WGS) entry which is preliminary data.</text>
</comment>
<dbReference type="EMBL" id="VSRR010007795">
    <property type="protein sequence ID" value="MPC47548.1"/>
    <property type="molecule type" value="Genomic_DNA"/>
</dbReference>
<proteinExistence type="predicted"/>
<dbReference type="AlphaFoldDB" id="A0A5B7FRJ4"/>
<sequence>MVTTARQVRQSPVLSLSPRPTYAPPLTPCLLPRLLQVVPLVKEATGERPRCVWAGRGGAAASRVLGDSVAPPPA</sequence>
<keyword evidence="3" id="KW-1185">Reference proteome</keyword>
<organism evidence="2 3">
    <name type="scientific">Portunus trituberculatus</name>
    <name type="common">Swimming crab</name>
    <name type="synonym">Neptunus trituberculatus</name>
    <dbReference type="NCBI Taxonomy" id="210409"/>
    <lineage>
        <taxon>Eukaryota</taxon>
        <taxon>Metazoa</taxon>
        <taxon>Ecdysozoa</taxon>
        <taxon>Arthropoda</taxon>
        <taxon>Crustacea</taxon>
        <taxon>Multicrustacea</taxon>
        <taxon>Malacostraca</taxon>
        <taxon>Eumalacostraca</taxon>
        <taxon>Eucarida</taxon>
        <taxon>Decapoda</taxon>
        <taxon>Pleocyemata</taxon>
        <taxon>Brachyura</taxon>
        <taxon>Eubrachyura</taxon>
        <taxon>Portunoidea</taxon>
        <taxon>Portunidae</taxon>
        <taxon>Portuninae</taxon>
        <taxon>Portunus</taxon>
    </lineage>
</organism>
<reference evidence="2 3" key="1">
    <citation type="submission" date="2019-05" db="EMBL/GenBank/DDBJ databases">
        <title>Another draft genome of Portunus trituberculatus and its Hox gene families provides insights of decapod evolution.</title>
        <authorList>
            <person name="Jeong J.-H."/>
            <person name="Song I."/>
            <person name="Kim S."/>
            <person name="Choi T."/>
            <person name="Kim D."/>
            <person name="Ryu S."/>
            <person name="Kim W."/>
        </authorList>
    </citation>
    <scope>NUCLEOTIDE SEQUENCE [LARGE SCALE GENOMIC DNA]</scope>
    <source>
        <tissue evidence="2">Muscle</tissue>
    </source>
</reference>
<gene>
    <name evidence="2" type="ORF">E2C01_041297</name>
</gene>
<feature type="compositionally biased region" description="Polar residues" evidence="1">
    <location>
        <begin position="1"/>
        <end position="14"/>
    </location>
</feature>
<dbReference type="Proteomes" id="UP000324222">
    <property type="component" value="Unassembled WGS sequence"/>
</dbReference>
<evidence type="ECO:0000313" key="2">
    <source>
        <dbReference type="EMBL" id="MPC47548.1"/>
    </source>
</evidence>
<evidence type="ECO:0000256" key="1">
    <source>
        <dbReference type="SAM" id="MobiDB-lite"/>
    </source>
</evidence>
<accession>A0A5B7FRJ4</accession>
<evidence type="ECO:0000313" key="3">
    <source>
        <dbReference type="Proteomes" id="UP000324222"/>
    </source>
</evidence>
<name>A0A5B7FRJ4_PORTR</name>
<feature type="region of interest" description="Disordered" evidence="1">
    <location>
        <begin position="1"/>
        <end position="21"/>
    </location>
</feature>
<protein>
    <submittedName>
        <fullName evidence="2">Uncharacterized protein</fullName>
    </submittedName>
</protein>